<dbReference type="KEGG" id="mmn:midi_00392"/>
<reference evidence="13 14" key="1">
    <citation type="journal article" date="2011" name="Mol. Biol. Evol.">
        <title>Phylogenomic evidence for the presence of a flagellum and cbb3 oxidase in the free-living mitochondrial ancestor.</title>
        <authorList>
            <person name="Sassera D."/>
            <person name="Lo N."/>
            <person name="Epis S."/>
            <person name="D'Auria G."/>
            <person name="Montagna M."/>
            <person name="Comandatore F."/>
            <person name="Horner D."/>
            <person name="Pereto J."/>
            <person name="Luciano A.M."/>
            <person name="Franciosi F."/>
            <person name="Ferri E."/>
            <person name="Crotti E."/>
            <person name="Bazzocchi C."/>
            <person name="Daffonchio D."/>
            <person name="Sacchi L."/>
            <person name="Moya A."/>
            <person name="Latorre A."/>
            <person name="Bandi C."/>
        </authorList>
    </citation>
    <scope>NUCLEOTIDE SEQUENCE [LARGE SCALE GENOMIC DNA]</scope>
    <source>
        <strain evidence="13 14">IricVA</strain>
    </source>
</reference>
<keyword evidence="9" id="KW-0862">Zinc</keyword>
<comment type="similarity">
    <text evidence="4">Belongs to the PTPS family. QueD subfamily.</text>
</comment>
<evidence type="ECO:0000256" key="2">
    <source>
        <dbReference type="ARBA" id="ARBA00002285"/>
    </source>
</evidence>
<proteinExistence type="inferred from homology"/>
<evidence type="ECO:0000256" key="10">
    <source>
        <dbReference type="ARBA" id="ARBA00023239"/>
    </source>
</evidence>
<dbReference type="InterPro" id="IPR038418">
    <property type="entry name" value="6-PTP_synth/QueD_sf"/>
</dbReference>
<accession>F7XVK3</accession>
<organism evidence="13 14">
    <name type="scientific">Midichloria mitochondrii (strain IricVA)</name>
    <dbReference type="NCBI Taxonomy" id="696127"/>
    <lineage>
        <taxon>Bacteria</taxon>
        <taxon>Pseudomonadati</taxon>
        <taxon>Pseudomonadota</taxon>
        <taxon>Alphaproteobacteria</taxon>
        <taxon>Rickettsiales</taxon>
        <taxon>Candidatus Midichloriaceae</taxon>
        <taxon>Candidatus Midichloria</taxon>
    </lineage>
</organism>
<dbReference type="STRING" id="696127.midi_00392"/>
<keyword evidence="14" id="KW-1185">Reference proteome</keyword>
<evidence type="ECO:0000256" key="1">
    <source>
        <dbReference type="ARBA" id="ARBA00001947"/>
    </source>
</evidence>
<keyword evidence="7" id="KW-0479">Metal-binding</keyword>
<dbReference type="GO" id="GO:0070497">
    <property type="term" value="F:6-carboxytetrahydropterin synthase activity"/>
    <property type="evidence" value="ECO:0007669"/>
    <property type="project" value="UniProtKB-EC"/>
</dbReference>
<keyword evidence="8" id="KW-0671">Queuosine biosynthesis</keyword>
<evidence type="ECO:0000256" key="11">
    <source>
        <dbReference type="ARBA" id="ARBA00031449"/>
    </source>
</evidence>
<evidence type="ECO:0000256" key="8">
    <source>
        <dbReference type="ARBA" id="ARBA00022785"/>
    </source>
</evidence>
<dbReference type="Pfam" id="PF01242">
    <property type="entry name" value="PTPS"/>
    <property type="match status" value="1"/>
</dbReference>
<dbReference type="Proteomes" id="UP000006639">
    <property type="component" value="Chromosome"/>
</dbReference>
<evidence type="ECO:0000256" key="4">
    <source>
        <dbReference type="ARBA" id="ARBA00008900"/>
    </source>
</evidence>
<comment type="cofactor">
    <cofactor evidence="1">
        <name>Zn(2+)</name>
        <dbReference type="ChEBI" id="CHEBI:29105"/>
    </cofactor>
</comment>
<comment type="catalytic activity">
    <reaction evidence="12">
        <text>7,8-dihydroneopterin 3'-triphosphate + H2O = 6-carboxy-5,6,7,8-tetrahydropterin + triphosphate + acetaldehyde + 2 H(+)</text>
        <dbReference type="Rhea" id="RHEA:27966"/>
        <dbReference type="ChEBI" id="CHEBI:15343"/>
        <dbReference type="ChEBI" id="CHEBI:15377"/>
        <dbReference type="ChEBI" id="CHEBI:15378"/>
        <dbReference type="ChEBI" id="CHEBI:18036"/>
        <dbReference type="ChEBI" id="CHEBI:58462"/>
        <dbReference type="ChEBI" id="CHEBI:61032"/>
        <dbReference type="EC" id="4.1.2.50"/>
    </reaction>
</comment>
<dbReference type="HOGENOM" id="CLU_111016_1_1_5"/>
<dbReference type="PANTHER" id="PTHR12589">
    <property type="entry name" value="PYRUVOYL TETRAHYDROBIOPTERIN SYNTHASE"/>
    <property type="match status" value="1"/>
</dbReference>
<dbReference type="GO" id="GO:0008616">
    <property type="term" value="P:tRNA queuosine(34) biosynthetic process"/>
    <property type="evidence" value="ECO:0007669"/>
    <property type="project" value="UniProtKB-KW"/>
</dbReference>
<evidence type="ECO:0000256" key="7">
    <source>
        <dbReference type="ARBA" id="ARBA00022723"/>
    </source>
</evidence>
<dbReference type="AlphaFoldDB" id="F7XVK3"/>
<gene>
    <name evidence="13" type="ordered locus">midi_00392</name>
</gene>
<evidence type="ECO:0000256" key="9">
    <source>
        <dbReference type="ARBA" id="ARBA00022833"/>
    </source>
</evidence>
<dbReference type="PANTHER" id="PTHR12589:SF7">
    <property type="entry name" value="6-PYRUVOYL TETRAHYDROBIOPTERIN SYNTHASE"/>
    <property type="match status" value="1"/>
</dbReference>
<evidence type="ECO:0000256" key="12">
    <source>
        <dbReference type="ARBA" id="ARBA00048807"/>
    </source>
</evidence>
<comment type="function">
    <text evidence="2">Catalyzes the conversion of 7,8-dihydroneopterin triphosphate (H2NTP) to 6-carboxy-5,6,7,8-tetrahydropterin (CPH4) and acetaldehyde.</text>
</comment>
<dbReference type="OrthoDB" id="9804698at2"/>
<evidence type="ECO:0000256" key="3">
    <source>
        <dbReference type="ARBA" id="ARBA00005061"/>
    </source>
</evidence>
<dbReference type="UniPathway" id="UPA00391"/>
<dbReference type="RefSeq" id="WP_013950914.1">
    <property type="nucleotide sequence ID" value="NC_015722.1"/>
</dbReference>
<comment type="pathway">
    <text evidence="3">Purine metabolism; 7-cyano-7-deazaguanine biosynthesis.</text>
</comment>
<dbReference type="InterPro" id="IPR007115">
    <property type="entry name" value="6-PTP_synth/QueD"/>
</dbReference>
<protein>
    <recommendedName>
        <fullName evidence="6">6-carboxy-5,6,7,8-tetrahydropterin synthase</fullName>
        <ecNumber evidence="5">4.1.2.50</ecNumber>
    </recommendedName>
    <alternativeName>
        <fullName evidence="11">Queuosine biosynthesis protein QueD</fullName>
    </alternativeName>
</protein>
<evidence type="ECO:0000256" key="5">
    <source>
        <dbReference type="ARBA" id="ARBA00012982"/>
    </source>
</evidence>
<keyword evidence="10 13" id="KW-0456">Lyase</keyword>
<name>F7XVK3_MIDMI</name>
<dbReference type="EMBL" id="CP002130">
    <property type="protein sequence ID" value="AEI88702.1"/>
    <property type="molecule type" value="Genomic_DNA"/>
</dbReference>
<dbReference type="SUPFAM" id="SSF55620">
    <property type="entry name" value="Tetrahydrobiopterin biosynthesis enzymes-like"/>
    <property type="match status" value="1"/>
</dbReference>
<evidence type="ECO:0000256" key="6">
    <source>
        <dbReference type="ARBA" id="ARBA00018141"/>
    </source>
</evidence>
<sequence length="141" mass="16098">MISCTRKIEFDAAHRVVGHQGKCYKLHGHRYIVEATFVAKELSDIGMVIDFSDIKEKLGGWVGKNWDHNAILNISDKILGDQISSNIEQTIYYMDQNPTAENMAKHLLHVICPQLFKDSGIKCIKIRLYETPNCYAEAEKQ</sequence>
<evidence type="ECO:0000313" key="13">
    <source>
        <dbReference type="EMBL" id="AEI88702.1"/>
    </source>
</evidence>
<dbReference type="GO" id="GO:0046872">
    <property type="term" value="F:metal ion binding"/>
    <property type="evidence" value="ECO:0007669"/>
    <property type="project" value="UniProtKB-KW"/>
</dbReference>
<dbReference type="EC" id="4.1.2.50" evidence="5"/>
<evidence type="ECO:0000313" key="14">
    <source>
        <dbReference type="Proteomes" id="UP000006639"/>
    </source>
</evidence>
<dbReference type="Gene3D" id="3.30.479.10">
    <property type="entry name" value="6-pyruvoyl tetrahydropterin synthase/QueD"/>
    <property type="match status" value="1"/>
</dbReference>